<accession>A0A1D6QGM5</accession>
<gene>
    <name evidence="1" type="ORF">ZEAMMB73_Zm00001d052362</name>
</gene>
<dbReference type="EMBL" id="CM000780">
    <property type="protein sequence ID" value="AQK57043.1"/>
    <property type="molecule type" value="Genomic_DNA"/>
</dbReference>
<proteinExistence type="predicted"/>
<dbReference type="EMBL" id="CM000780">
    <property type="protein sequence ID" value="AQK57044.1"/>
    <property type="molecule type" value="Genomic_DNA"/>
</dbReference>
<dbReference type="AlphaFoldDB" id="A0A1D6QGM5"/>
<reference evidence="1" key="1">
    <citation type="submission" date="2015-12" db="EMBL/GenBank/DDBJ databases">
        <title>Update maize B73 reference genome by single molecule sequencing technologies.</title>
        <authorList>
            <consortium name="Maize Genome Sequencing Project"/>
            <person name="Ware D."/>
        </authorList>
    </citation>
    <scope>NUCLEOTIDE SEQUENCE</scope>
    <source>
        <tissue evidence="1">Seedling</tissue>
    </source>
</reference>
<name>A0A1D6QGM5_MAIZE</name>
<sequence>MFAGITQFLGFLLVQHRNKAISYSSGVNRIGIKHFACGHLITPQIDCLNALAERKNSARTHLLSVWQVGDEVYERLVVLLEGPDGVGVGRIDAASGQVNARDTVASALEEPAELEPAPGPMPFAMNKHEVLLLRHSHHPLGSLPIYLTDVQQQQGGLHFLRQSKLNAKPTRRPVISILNRESLVWTPGVSGMQRCLIW</sequence>
<evidence type="ECO:0000313" key="1">
    <source>
        <dbReference type="EMBL" id="AQK57044.1"/>
    </source>
</evidence>
<dbReference type="InParanoid" id="A0A1D6QGM5"/>
<organism evidence="1">
    <name type="scientific">Zea mays</name>
    <name type="common">Maize</name>
    <dbReference type="NCBI Taxonomy" id="4577"/>
    <lineage>
        <taxon>Eukaryota</taxon>
        <taxon>Viridiplantae</taxon>
        <taxon>Streptophyta</taxon>
        <taxon>Embryophyta</taxon>
        <taxon>Tracheophyta</taxon>
        <taxon>Spermatophyta</taxon>
        <taxon>Magnoliopsida</taxon>
        <taxon>Liliopsida</taxon>
        <taxon>Poales</taxon>
        <taxon>Poaceae</taxon>
        <taxon>PACMAD clade</taxon>
        <taxon>Panicoideae</taxon>
        <taxon>Andropogonodae</taxon>
        <taxon>Andropogoneae</taxon>
        <taxon>Tripsacinae</taxon>
        <taxon>Zea</taxon>
    </lineage>
</organism>
<protein>
    <submittedName>
        <fullName evidence="1">Uncharacterized protein</fullName>
    </submittedName>
</protein>